<reference evidence="3 4" key="1">
    <citation type="submission" date="2015-09" db="EMBL/GenBank/DDBJ databases">
        <title>Trachymyrmex cornetzi WGS genome.</title>
        <authorList>
            <person name="Nygaard S."/>
            <person name="Hu H."/>
            <person name="Boomsma J."/>
            <person name="Zhang G."/>
        </authorList>
    </citation>
    <scope>NUCLEOTIDE SEQUENCE [LARGE SCALE GENOMIC DNA]</scope>
    <source>
        <strain evidence="3">Tcor2-1</strain>
        <tissue evidence="3">Whole body</tissue>
    </source>
</reference>
<feature type="signal peptide" evidence="2">
    <location>
        <begin position="1"/>
        <end position="18"/>
    </location>
</feature>
<keyword evidence="1" id="KW-0812">Transmembrane</keyword>
<gene>
    <name evidence="3" type="ORF">ALC57_13086</name>
</gene>
<dbReference type="Proteomes" id="UP000078492">
    <property type="component" value="Unassembled WGS sequence"/>
</dbReference>
<protein>
    <submittedName>
        <fullName evidence="3">Uncharacterized protein</fullName>
    </submittedName>
</protein>
<feature type="transmembrane region" description="Helical" evidence="1">
    <location>
        <begin position="317"/>
        <end position="342"/>
    </location>
</feature>
<organism evidence="3 4">
    <name type="scientific">Trachymyrmex cornetzi</name>
    <dbReference type="NCBI Taxonomy" id="471704"/>
    <lineage>
        <taxon>Eukaryota</taxon>
        <taxon>Metazoa</taxon>
        <taxon>Ecdysozoa</taxon>
        <taxon>Arthropoda</taxon>
        <taxon>Hexapoda</taxon>
        <taxon>Insecta</taxon>
        <taxon>Pterygota</taxon>
        <taxon>Neoptera</taxon>
        <taxon>Endopterygota</taxon>
        <taxon>Hymenoptera</taxon>
        <taxon>Apocrita</taxon>
        <taxon>Aculeata</taxon>
        <taxon>Formicoidea</taxon>
        <taxon>Formicidae</taxon>
        <taxon>Myrmicinae</taxon>
        <taxon>Trachymyrmex</taxon>
    </lineage>
</organism>
<evidence type="ECO:0000313" key="4">
    <source>
        <dbReference type="Proteomes" id="UP000078492"/>
    </source>
</evidence>
<accession>A0A195DPD3</accession>
<keyword evidence="1" id="KW-0472">Membrane</keyword>
<dbReference type="AlphaFoldDB" id="A0A195DPD3"/>
<keyword evidence="4" id="KW-1185">Reference proteome</keyword>
<proteinExistence type="predicted"/>
<sequence length="431" mass="47370">MTHVLILSVIFGVCCTLAEKSDNKTTIENSKNLSNSKDKFLANAIRGKNLSELALDNIDDEETKKTDKKPRTVLHRDSSLERDKSIYFRFDRTRQQLGLFGIFLFASSSCCSSKYSSSELARPDYNYNRIPSEAGRYSSQYSERQPIDSFLSDTDGKRKVGPQVPSETIGPVEEAEMESTQEVSWETGRRLPTLIAFIHYNRILCINFYENKRYGPRPASETANRPITLGYGSGNNGGYNSGNNGGYNSGNGGGYGYVVSGYGGYGRPTGHGGSINTYGISGTLADGDEFGPNDASYPDASTPQGNIQAQKAIALKALAGVALIGAAAALASNPVLLPIGFVSGRRKRSETFTEEEPANFQMDYILYMLRENLAKIQKEGSSSRLVISPRCVARLTCEIQKDYLSDVGKDVEILNNRKYHLTNLYANFLNI</sequence>
<keyword evidence="1" id="KW-1133">Transmembrane helix</keyword>
<dbReference type="STRING" id="471704.A0A195DPD3"/>
<name>A0A195DPD3_9HYME</name>
<feature type="chain" id="PRO_5008270496" evidence="2">
    <location>
        <begin position="19"/>
        <end position="431"/>
    </location>
</feature>
<evidence type="ECO:0000313" key="3">
    <source>
        <dbReference type="EMBL" id="KYN14672.1"/>
    </source>
</evidence>
<evidence type="ECO:0000256" key="1">
    <source>
        <dbReference type="SAM" id="Phobius"/>
    </source>
</evidence>
<evidence type="ECO:0000256" key="2">
    <source>
        <dbReference type="SAM" id="SignalP"/>
    </source>
</evidence>
<dbReference type="EMBL" id="KQ980662">
    <property type="protein sequence ID" value="KYN14672.1"/>
    <property type="molecule type" value="Genomic_DNA"/>
</dbReference>
<keyword evidence="2" id="KW-0732">Signal</keyword>